<accession>E2NGL8</accession>
<dbReference type="AlphaFoldDB" id="E2NGL8"/>
<evidence type="ECO:0000313" key="2">
    <source>
        <dbReference type="Proteomes" id="UP000003711"/>
    </source>
</evidence>
<dbReference type="PROSITE" id="PS51257">
    <property type="entry name" value="PROKAR_LIPOPROTEIN"/>
    <property type="match status" value="1"/>
</dbReference>
<protein>
    <recommendedName>
        <fullName evidence="3">RagB/SusD family nutrient uptake outer membrane protein</fullName>
    </recommendedName>
</protein>
<reference evidence="1 2" key="2">
    <citation type="submission" date="2009-01" db="EMBL/GenBank/DDBJ databases">
        <title>Draft genome sequence of Bacteroides cellulosilyticus (DSM 14838).</title>
        <authorList>
            <person name="Sudarsanam P."/>
            <person name="Ley R."/>
            <person name="Guruge J."/>
            <person name="Turnbaugh P.J."/>
            <person name="Mahowald M."/>
            <person name="Liep D."/>
            <person name="Gordon J."/>
        </authorList>
    </citation>
    <scope>NUCLEOTIDE SEQUENCE [LARGE SCALE GENOMIC DNA]</scope>
    <source>
        <strain evidence="1 2">DSM 14838</strain>
    </source>
</reference>
<evidence type="ECO:0000313" key="1">
    <source>
        <dbReference type="EMBL" id="EEF88937.1"/>
    </source>
</evidence>
<sequence length="53" mass="5780">MKNKILIIATLTGSLVLSSCEDFLTHDNTTSANQETFFDTDEALEAATAPLYN</sequence>
<feature type="non-terminal residue" evidence="1">
    <location>
        <position position="53"/>
    </location>
</feature>
<proteinExistence type="predicted"/>
<comment type="caution">
    <text evidence="1">The sequence shown here is derived from an EMBL/GenBank/DDBJ whole genome shotgun (WGS) entry which is preliminary data.</text>
</comment>
<evidence type="ECO:0008006" key="3">
    <source>
        <dbReference type="Google" id="ProtNLM"/>
    </source>
</evidence>
<gene>
    <name evidence="1" type="ORF">BACCELL_03443</name>
</gene>
<reference evidence="1 2" key="1">
    <citation type="submission" date="2008-12" db="EMBL/GenBank/DDBJ databases">
        <authorList>
            <person name="Fulton L."/>
            <person name="Clifton S."/>
            <person name="Fulton B."/>
            <person name="Xu J."/>
            <person name="Minx P."/>
            <person name="Pepin K.H."/>
            <person name="Johnson M."/>
            <person name="Bhonagiri V."/>
            <person name="Nash W.E."/>
            <person name="Mardis E.R."/>
            <person name="Wilson R.K."/>
        </authorList>
    </citation>
    <scope>NUCLEOTIDE SEQUENCE [LARGE SCALE GENOMIC DNA]</scope>
    <source>
        <strain evidence="1 2">DSM 14838</strain>
    </source>
</reference>
<organism evidence="1 2">
    <name type="scientific">Bacteroides cellulosilyticus DSM 14838</name>
    <dbReference type="NCBI Taxonomy" id="537012"/>
    <lineage>
        <taxon>Bacteria</taxon>
        <taxon>Pseudomonadati</taxon>
        <taxon>Bacteroidota</taxon>
        <taxon>Bacteroidia</taxon>
        <taxon>Bacteroidales</taxon>
        <taxon>Bacteroidaceae</taxon>
        <taxon>Bacteroides</taxon>
    </lineage>
</organism>
<dbReference type="EMBL" id="ACCH01000246">
    <property type="protein sequence ID" value="EEF88937.1"/>
    <property type="molecule type" value="Genomic_DNA"/>
</dbReference>
<dbReference type="HOGENOM" id="CLU_3072980_0_0_10"/>
<name>E2NGL8_9BACE</name>
<dbReference type="Proteomes" id="UP000003711">
    <property type="component" value="Unassembled WGS sequence"/>
</dbReference>